<keyword evidence="5" id="KW-0411">Iron-sulfur</keyword>
<keyword evidence="3" id="KW-0249">Electron transport</keyword>
<reference evidence="6" key="1">
    <citation type="journal article" date="2014" name="Int. J. Syst. Evol. Microbiol.">
        <title>Complete genome sequence of Corynebacterium casei LMG S-19264T (=DSM 44701T), isolated from a smear-ripened cheese.</title>
        <authorList>
            <consortium name="US DOE Joint Genome Institute (JGI-PGF)"/>
            <person name="Walter F."/>
            <person name="Albersmeier A."/>
            <person name="Kalinowski J."/>
            <person name="Ruckert C."/>
        </authorList>
    </citation>
    <scope>NUCLEOTIDE SEQUENCE</scope>
    <source>
        <strain evidence="6">CGMCC 1.12919</strain>
    </source>
</reference>
<dbReference type="InterPro" id="IPR051269">
    <property type="entry name" value="Fe-S_cluster_ET"/>
</dbReference>
<comment type="caution">
    <text evidence="6">The sequence shown here is derived from an EMBL/GenBank/DDBJ whole genome shotgun (WGS) entry which is preliminary data.</text>
</comment>
<sequence length="73" mass="8061">MPESTRKIHVNPDKCQGHNRCKALAPELFELDEFGNAREVGDGTVPRGLEKKAALARANCPEFAVELAGEDRR</sequence>
<name>A0A916XHU4_9HYPH</name>
<evidence type="ECO:0000256" key="3">
    <source>
        <dbReference type="ARBA" id="ARBA00022982"/>
    </source>
</evidence>
<dbReference type="Proteomes" id="UP000637002">
    <property type="component" value="Unassembled WGS sequence"/>
</dbReference>
<dbReference type="Gene3D" id="3.30.70.20">
    <property type="match status" value="1"/>
</dbReference>
<organism evidence="6 7">
    <name type="scientific">Chelatococcus reniformis</name>
    <dbReference type="NCBI Taxonomy" id="1494448"/>
    <lineage>
        <taxon>Bacteria</taxon>
        <taxon>Pseudomonadati</taxon>
        <taxon>Pseudomonadota</taxon>
        <taxon>Alphaproteobacteria</taxon>
        <taxon>Hyphomicrobiales</taxon>
        <taxon>Chelatococcaceae</taxon>
        <taxon>Chelatococcus</taxon>
    </lineage>
</organism>
<accession>A0A916XHU4</accession>
<protein>
    <submittedName>
        <fullName evidence="6">Ferredoxin</fullName>
    </submittedName>
</protein>
<dbReference type="PANTHER" id="PTHR36923">
    <property type="entry name" value="FERREDOXIN"/>
    <property type="match status" value="1"/>
</dbReference>
<evidence type="ECO:0000256" key="5">
    <source>
        <dbReference type="ARBA" id="ARBA00023014"/>
    </source>
</evidence>
<reference evidence="6" key="2">
    <citation type="submission" date="2020-09" db="EMBL/GenBank/DDBJ databases">
        <authorList>
            <person name="Sun Q."/>
            <person name="Zhou Y."/>
        </authorList>
    </citation>
    <scope>NUCLEOTIDE SEQUENCE</scope>
    <source>
        <strain evidence="6">CGMCC 1.12919</strain>
    </source>
</reference>
<evidence type="ECO:0000256" key="4">
    <source>
        <dbReference type="ARBA" id="ARBA00023004"/>
    </source>
</evidence>
<dbReference type="GO" id="GO:0051536">
    <property type="term" value="F:iron-sulfur cluster binding"/>
    <property type="evidence" value="ECO:0007669"/>
    <property type="project" value="UniProtKB-KW"/>
</dbReference>
<dbReference type="SUPFAM" id="SSF54862">
    <property type="entry name" value="4Fe-4S ferredoxins"/>
    <property type="match status" value="1"/>
</dbReference>
<evidence type="ECO:0000256" key="2">
    <source>
        <dbReference type="ARBA" id="ARBA00022723"/>
    </source>
</evidence>
<gene>
    <name evidence="6" type="ORF">GCM10010994_35890</name>
</gene>
<evidence type="ECO:0000256" key="1">
    <source>
        <dbReference type="ARBA" id="ARBA00022448"/>
    </source>
</evidence>
<keyword evidence="4" id="KW-0408">Iron</keyword>
<dbReference type="Pfam" id="PF13459">
    <property type="entry name" value="Fer4_15"/>
    <property type="match status" value="1"/>
</dbReference>
<dbReference type="EMBL" id="BMGG01000006">
    <property type="protein sequence ID" value="GGC74297.1"/>
    <property type="molecule type" value="Genomic_DNA"/>
</dbReference>
<keyword evidence="2" id="KW-0479">Metal-binding</keyword>
<proteinExistence type="predicted"/>
<dbReference type="PANTHER" id="PTHR36923:SF3">
    <property type="entry name" value="FERREDOXIN"/>
    <property type="match status" value="1"/>
</dbReference>
<evidence type="ECO:0000313" key="6">
    <source>
        <dbReference type="EMBL" id="GGC74297.1"/>
    </source>
</evidence>
<dbReference type="AlphaFoldDB" id="A0A916XHU4"/>
<keyword evidence="7" id="KW-1185">Reference proteome</keyword>
<keyword evidence="1" id="KW-0813">Transport</keyword>
<evidence type="ECO:0000313" key="7">
    <source>
        <dbReference type="Proteomes" id="UP000637002"/>
    </source>
</evidence>
<dbReference type="RefSeq" id="WP_188610551.1">
    <property type="nucleotide sequence ID" value="NZ_BMGG01000006.1"/>
</dbReference>
<dbReference type="GO" id="GO:0046872">
    <property type="term" value="F:metal ion binding"/>
    <property type="evidence" value="ECO:0007669"/>
    <property type="project" value="UniProtKB-KW"/>
</dbReference>